<dbReference type="OrthoDB" id="2801544at2759"/>
<dbReference type="GO" id="GO:0006281">
    <property type="term" value="P:DNA repair"/>
    <property type="evidence" value="ECO:0007669"/>
    <property type="project" value="UniProtKB-KW"/>
</dbReference>
<dbReference type="EMBL" id="KV453911">
    <property type="protein sequence ID" value="ODV79661.1"/>
    <property type="molecule type" value="Genomic_DNA"/>
</dbReference>
<dbReference type="SMART" id="SM00910">
    <property type="entry name" value="HIRAN"/>
    <property type="match status" value="1"/>
</dbReference>
<keyword evidence="8" id="KW-0378">Hydrolase</keyword>
<dbReference type="SMART" id="SM00487">
    <property type="entry name" value="DEXDc"/>
    <property type="match status" value="1"/>
</dbReference>
<dbReference type="Gene3D" id="3.30.40.10">
    <property type="entry name" value="Zinc/RING finger domain, C3HC4 (zinc finger)"/>
    <property type="match status" value="1"/>
</dbReference>
<dbReference type="Gene3D" id="3.40.50.10810">
    <property type="entry name" value="Tandem AAA-ATPase domain"/>
    <property type="match status" value="1"/>
</dbReference>
<dbReference type="InterPro" id="IPR017907">
    <property type="entry name" value="Znf_RING_CS"/>
</dbReference>
<feature type="region of interest" description="Disordered" evidence="15">
    <location>
        <begin position="1"/>
        <end position="22"/>
    </location>
</feature>
<dbReference type="RefSeq" id="XP_020064783.1">
    <property type="nucleotide sequence ID" value="XM_020209730.1"/>
</dbReference>
<feature type="compositionally biased region" description="Polar residues" evidence="15">
    <location>
        <begin position="1"/>
        <end position="13"/>
    </location>
</feature>
<dbReference type="InterPro" id="IPR027417">
    <property type="entry name" value="P-loop_NTPase"/>
</dbReference>
<dbReference type="GO" id="GO:0008270">
    <property type="term" value="F:zinc ion binding"/>
    <property type="evidence" value="ECO:0007669"/>
    <property type="project" value="UniProtKB-KW"/>
</dbReference>
<dbReference type="GO" id="GO:0005524">
    <property type="term" value="F:ATP binding"/>
    <property type="evidence" value="ECO:0007669"/>
    <property type="project" value="UniProtKB-KW"/>
</dbReference>
<evidence type="ECO:0000256" key="14">
    <source>
        <dbReference type="PROSITE-ProRule" id="PRU00175"/>
    </source>
</evidence>
<feature type="compositionally biased region" description="Low complexity" evidence="15">
    <location>
        <begin position="338"/>
        <end position="347"/>
    </location>
</feature>
<dbReference type="InterPro" id="IPR014001">
    <property type="entry name" value="Helicase_ATP-bd"/>
</dbReference>
<feature type="region of interest" description="Disordered" evidence="15">
    <location>
        <begin position="287"/>
        <end position="306"/>
    </location>
</feature>
<evidence type="ECO:0000256" key="5">
    <source>
        <dbReference type="ARBA" id="ARBA00022741"/>
    </source>
</evidence>
<keyword evidence="11" id="KW-0067">ATP-binding</keyword>
<keyword evidence="7 14" id="KW-0863">Zinc-finger</keyword>
<comment type="subcellular location">
    <subcellularLocation>
        <location evidence="1">Nucleus</location>
    </subcellularLocation>
</comment>
<evidence type="ECO:0000256" key="10">
    <source>
        <dbReference type="ARBA" id="ARBA00022833"/>
    </source>
</evidence>
<sequence>MTNLLQDDFTSPESSKRMLEEDPVTQIDNLYHRMHAESSKIKKEIDTQLWRKFIGSLPIQAWATRPTMKPLEFGEKLTIKRLIPKKSNMSNSSIIRLCTCPKNGSDLGREIARIPEDLTRIFSPLLDLDISSFDATVIESTKKRLSTGDSFFIQVDIFLKNTAFKINSVEADASGDLKVFKKQKTQTIKSNFDFGAESENESVLRLRQFALSKLFEKLSIKPTKHMDDQPIEPEVRDETVTSDANEADPISLDTDSELDEEAPEVKPVDHVSLDQLKQFYQENNQSSLLNSLPETTKPPSSNFKLDLRPYQKHGLSWMLTREKEVSTLEVLASEADNSSSLSTQSKNSIKEREEGMMNPLWRRYKWPRDTSAQSATPESTQSQSQSQSSAKYFYANMYNGELSVEKPLIKSTLKGGILADEMGLGKTISALSLINSVPYDTDPISNAFRLPYASRTTLIVVPMSLLSQWKLEFDKANNNENHYCYIYYGDSTENNLKSRLCNKSSSIPLVMLTTYGTLVNEFTRISKHRNNEGHLPQMGLYSVSYFRIILDEAHNIRNRSTKSAKSIYELSLQRKWALTGTPIINRLDDLYSLVKFLELDPWCNFSYWKTFVTLPFEQKKISQTLDVIKSILEPIFLRRTKNMKQKDGRPMVELPPKEVIIEEINFNQKEEKLYNWFKARANKSFKEGMQSGQLLKQYSQILTHILRLRQICCHMDLVGTQHDMEDDNNDENDNIKEEMKEFVTKKITNEGFANESESNKVMYSLFDKVNLTDSECSICTQSPIHLGEMVITPCGHQFCLTCLIEHIDFQNRQSKESFCPNCRESVSKYKLFKVRSKETSKKEIRFHTNVDVTDPSEKFKFQLYLYDPDRASSKIQALMGHLRSLKLQNPGEKVIVFSQFSSYLDIIENEIKLQGGKDFIVYKFDGRLQLGEREKVLEKFNTNDKTIDKITILLLSLKAGGVGLNLTTASRAFMMDPWWSPSVEDQAIDRIHRIGQNETVKVIRFIVENSIETKMLKIQERKKQIGEAVGAEEEERRKRRIEEIQILFEE</sequence>
<feature type="domain" description="Helicase ATP-binding" evidence="17">
    <location>
        <begin position="407"/>
        <end position="600"/>
    </location>
</feature>
<dbReference type="CDD" id="cd18793">
    <property type="entry name" value="SF2_C_SNF"/>
    <property type="match status" value="1"/>
</dbReference>
<dbReference type="CDD" id="cd18008">
    <property type="entry name" value="DEXDc_SHPRH-like"/>
    <property type="match status" value="1"/>
</dbReference>
<keyword evidence="4" id="KW-0479">Metal-binding</keyword>
<evidence type="ECO:0000259" key="16">
    <source>
        <dbReference type="PROSITE" id="PS50089"/>
    </source>
</evidence>
<feature type="region of interest" description="Disordered" evidence="15">
    <location>
        <begin position="332"/>
        <end position="354"/>
    </location>
</feature>
<dbReference type="InterPro" id="IPR001650">
    <property type="entry name" value="Helicase_C-like"/>
</dbReference>
<dbReference type="GO" id="GO:0008094">
    <property type="term" value="F:ATP-dependent activity, acting on DNA"/>
    <property type="evidence" value="ECO:0007669"/>
    <property type="project" value="TreeGrafter"/>
</dbReference>
<dbReference type="PROSITE" id="PS51192">
    <property type="entry name" value="HELICASE_ATP_BIND_1"/>
    <property type="match status" value="1"/>
</dbReference>
<keyword evidence="13" id="KW-0539">Nucleus</keyword>
<protein>
    <recommendedName>
        <fullName evidence="3">DNA repair protein RAD5</fullName>
    </recommendedName>
</protein>
<keyword evidence="12" id="KW-0234">DNA repair</keyword>
<evidence type="ECO:0000256" key="9">
    <source>
        <dbReference type="ARBA" id="ARBA00022806"/>
    </source>
</evidence>
<dbReference type="Pfam" id="PF08797">
    <property type="entry name" value="HIRAN"/>
    <property type="match status" value="1"/>
</dbReference>
<feature type="domain" description="RING-type" evidence="16">
    <location>
        <begin position="776"/>
        <end position="823"/>
    </location>
</feature>
<dbReference type="GeneID" id="30983866"/>
<evidence type="ECO:0000256" key="4">
    <source>
        <dbReference type="ARBA" id="ARBA00022723"/>
    </source>
</evidence>
<dbReference type="GO" id="GO:0003676">
    <property type="term" value="F:nucleic acid binding"/>
    <property type="evidence" value="ECO:0007669"/>
    <property type="project" value="InterPro"/>
</dbReference>
<keyword evidence="9 19" id="KW-0347">Helicase</keyword>
<dbReference type="GO" id="GO:0005634">
    <property type="term" value="C:nucleus"/>
    <property type="evidence" value="ECO:0007669"/>
    <property type="project" value="UniProtKB-SubCell"/>
</dbReference>
<keyword evidence="5" id="KW-0547">Nucleotide-binding</keyword>
<feature type="compositionally biased region" description="Basic and acidic residues" evidence="15">
    <location>
        <begin position="225"/>
        <end position="239"/>
    </location>
</feature>
<dbReference type="SUPFAM" id="SSF52540">
    <property type="entry name" value="P-loop containing nucleoside triphosphate hydrolases"/>
    <property type="match status" value="2"/>
</dbReference>
<evidence type="ECO:0000256" key="7">
    <source>
        <dbReference type="ARBA" id="ARBA00022771"/>
    </source>
</evidence>
<dbReference type="Gene3D" id="3.40.50.300">
    <property type="entry name" value="P-loop containing nucleotide triphosphate hydrolases"/>
    <property type="match status" value="2"/>
</dbReference>
<keyword evidence="20" id="KW-1185">Reference proteome</keyword>
<dbReference type="InterPro" id="IPR050628">
    <property type="entry name" value="SNF2_RAD54_helicase_TF"/>
</dbReference>
<evidence type="ECO:0000259" key="17">
    <source>
        <dbReference type="PROSITE" id="PS51192"/>
    </source>
</evidence>
<evidence type="ECO:0000256" key="6">
    <source>
        <dbReference type="ARBA" id="ARBA00022763"/>
    </source>
</evidence>
<evidence type="ECO:0000256" key="8">
    <source>
        <dbReference type="ARBA" id="ARBA00022801"/>
    </source>
</evidence>
<dbReference type="GO" id="GO:0004386">
    <property type="term" value="F:helicase activity"/>
    <property type="evidence" value="ECO:0007669"/>
    <property type="project" value="UniProtKB-KW"/>
</dbReference>
<reference evidence="20" key="1">
    <citation type="submission" date="2016-05" db="EMBL/GenBank/DDBJ databases">
        <title>Comparative genomics of biotechnologically important yeasts.</title>
        <authorList>
            <consortium name="DOE Joint Genome Institute"/>
            <person name="Riley R."/>
            <person name="Haridas S."/>
            <person name="Wolfe K.H."/>
            <person name="Lopes M.R."/>
            <person name="Hittinger C.T."/>
            <person name="Goker M."/>
            <person name="Salamov A."/>
            <person name="Wisecaver J."/>
            <person name="Long T.M."/>
            <person name="Aerts A.L."/>
            <person name="Barry K."/>
            <person name="Choi C."/>
            <person name="Clum A."/>
            <person name="Coughlan A.Y."/>
            <person name="Deshpande S."/>
            <person name="Douglass A.P."/>
            <person name="Hanson S.J."/>
            <person name="Klenk H.-P."/>
            <person name="Labutti K."/>
            <person name="Lapidus A."/>
            <person name="Lindquist E."/>
            <person name="Lipzen A."/>
            <person name="Meier-Kolthoff J.P."/>
            <person name="Ohm R.A."/>
            <person name="Otillar R.P."/>
            <person name="Pangilinan J."/>
            <person name="Peng Y."/>
            <person name="Rokas A."/>
            <person name="Rosa C.A."/>
            <person name="Scheuner C."/>
            <person name="Sibirny A.A."/>
            <person name="Slot J.C."/>
            <person name="Stielow J.B."/>
            <person name="Sun H."/>
            <person name="Kurtzman C.P."/>
            <person name="Blackwell M."/>
            <person name="Grigoriev I.V."/>
            <person name="Jeffries T.W."/>
        </authorList>
    </citation>
    <scope>NUCLEOTIDE SEQUENCE [LARGE SCALE GENOMIC DNA]</scope>
    <source>
        <strain evidence="20">NRRL Y-17324</strain>
    </source>
</reference>
<dbReference type="SMART" id="SM00490">
    <property type="entry name" value="HELICc"/>
    <property type="match status" value="1"/>
</dbReference>
<evidence type="ECO:0000259" key="18">
    <source>
        <dbReference type="PROSITE" id="PS51194"/>
    </source>
</evidence>
<feature type="compositionally biased region" description="Polar residues" evidence="15">
    <location>
        <begin position="287"/>
        <end position="303"/>
    </location>
</feature>
<dbReference type="PROSITE" id="PS50089">
    <property type="entry name" value="ZF_RING_2"/>
    <property type="match status" value="1"/>
</dbReference>
<dbReference type="InterPro" id="IPR038718">
    <property type="entry name" value="SNF2-like_sf"/>
</dbReference>
<keyword evidence="6" id="KW-0227">DNA damage</keyword>
<dbReference type="InterPro" id="IPR000330">
    <property type="entry name" value="SNF2_N"/>
</dbReference>
<evidence type="ECO:0000256" key="3">
    <source>
        <dbReference type="ARBA" id="ARBA00013412"/>
    </source>
</evidence>
<dbReference type="Proteomes" id="UP000094285">
    <property type="component" value="Unassembled WGS sequence"/>
</dbReference>
<name>A0A1E4SJH8_9ASCO</name>
<comment type="similarity">
    <text evidence="2">Belongs to the SNF2/RAD54 helicase family.</text>
</comment>
<dbReference type="PROSITE" id="PS00518">
    <property type="entry name" value="ZF_RING_1"/>
    <property type="match status" value="1"/>
</dbReference>
<dbReference type="InterPro" id="IPR013083">
    <property type="entry name" value="Znf_RING/FYVE/PHD"/>
</dbReference>
<evidence type="ECO:0000256" key="13">
    <source>
        <dbReference type="ARBA" id="ARBA00023242"/>
    </source>
</evidence>
<dbReference type="Pfam" id="PF00271">
    <property type="entry name" value="Helicase_C"/>
    <property type="match status" value="1"/>
</dbReference>
<dbReference type="PANTHER" id="PTHR45626:SF22">
    <property type="entry name" value="DNA REPAIR PROTEIN RAD5"/>
    <property type="match status" value="1"/>
</dbReference>
<dbReference type="SMART" id="SM00184">
    <property type="entry name" value="RING"/>
    <property type="match status" value="1"/>
</dbReference>
<dbReference type="GO" id="GO:0016818">
    <property type="term" value="F:hydrolase activity, acting on acid anhydrides, in phosphorus-containing anhydrides"/>
    <property type="evidence" value="ECO:0007669"/>
    <property type="project" value="InterPro"/>
</dbReference>
<dbReference type="AlphaFoldDB" id="A0A1E4SJH8"/>
<feature type="region of interest" description="Disordered" evidence="15">
    <location>
        <begin position="225"/>
        <end position="264"/>
    </location>
</feature>
<dbReference type="InterPro" id="IPR049730">
    <property type="entry name" value="SNF2/RAD54-like_C"/>
</dbReference>
<evidence type="ECO:0000256" key="1">
    <source>
        <dbReference type="ARBA" id="ARBA00004123"/>
    </source>
</evidence>
<evidence type="ECO:0000313" key="20">
    <source>
        <dbReference type="Proteomes" id="UP000094285"/>
    </source>
</evidence>
<evidence type="ECO:0000313" key="19">
    <source>
        <dbReference type="EMBL" id="ODV79661.1"/>
    </source>
</evidence>
<gene>
    <name evidence="19" type="ORF">CANTADRAFT_49600</name>
</gene>
<dbReference type="PANTHER" id="PTHR45626">
    <property type="entry name" value="TRANSCRIPTION TERMINATION FACTOR 2-RELATED"/>
    <property type="match status" value="1"/>
</dbReference>
<organism evidence="19 20">
    <name type="scientific">Suhomyces tanzawaensis NRRL Y-17324</name>
    <dbReference type="NCBI Taxonomy" id="984487"/>
    <lineage>
        <taxon>Eukaryota</taxon>
        <taxon>Fungi</taxon>
        <taxon>Dikarya</taxon>
        <taxon>Ascomycota</taxon>
        <taxon>Saccharomycotina</taxon>
        <taxon>Pichiomycetes</taxon>
        <taxon>Debaryomycetaceae</taxon>
        <taxon>Suhomyces</taxon>
    </lineage>
</organism>
<dbReference type="InterPro" id="IPR001841">
    <property type="entry name" value="Znf_RING"/>
</dbReference>
<evidence type="ECO:0000256" key="12">
    <source>
        <dbReference type="ARBA" id="ARBA00023204"/>
    </source>
</evidence>
<evidence type="ECO:0000256" key="2">
    <source>
        <dbReference type="ARBA" id="ARBA00007025"/>
    </source>
</evidence>
<dbReference type="InterPro" id="IPR014905">
    <property type="entry name" value="HIRAN"/>
</dbReference>
<feature type="domain" description="Helicase C-terminal" evidence="18">
    <location>
        <begin position="874"/>
        <end position="1036"/>
    </location>
</feature>
<proteinExistence type="inferred from homology"/>
<dbReference type="SUPFAM" id="SSF57850">
    <property type="entry name" value="RING/U-box"/>
    <property type="match status" value="1"/>
</dbReference>
<dbReference type="Pfam" id="PF00176">
    <property type="entry name" value="SNF2-rel_dom"/>
    <property type="match status" value="1"/>
</dbReference>
<evidence type="ECO:0000256" key="15">
    <source>
        <dbReference type="SAM" id="MobiDB-lite"/>
    </source>
</evidence>
<accession>A0A1E4SJH8</accession>
<dbReference type="PROSITE" id="PS51194">
    <property type="entry name" value="HELICASE_CTER"/>
    <property type="match status" value="1"/>
</dbReference>
<keyword evidence="10" id="KW-0862">Zinc</keyword>
<dbReference type="STRING" id="984487.A0A1E4SJH8"/>
<evidence type="ECO:0000256" key="11">
    <source>
        <dbReference type="ARBA" id="ARBA00022840"/>
    </source>
</evidence>
<dbReference type="Pfam" id="PF13639">
    <property type="entry name" value="zf-RING_2"/>
    <property type="match status" value="1"/>
</dbReference>